<dbReference type="Proteomes" id="UP001586593">
    <property type="component" value="Unassembled WGS sequence"/>
</dbReference>
<evidence type="ECO:0000313" key="2">
    <source>
        <dbReference type="EMBL" id="KAL1867549.1"/>
    </source>
</evidence>
<accession>A0ABR3WV48</accession>
<dbReference type="PANTHER" id="PTHR23225">
    <property type="entry name" value="ZINC FINGER PROTEIN"/>
    <property type="match status" value="1"/>
</dbReference>
<feature type="region of interest" description="Disordered" evidence="1">
    <location>
        <begin position="63"/>
        <end position="83"/>
    </location>
</feature>
<gene>
    <name evidence="2" type="ORF">VTK73DRAFT_4101</name>
</gene>
<name>A0ABR3WV48_9PEZI</name>
<dbReference type="EMBL" id="JAZHXJ010000237">
    <property type="protein sequence ID" value="KAL1867549.1"/>
    <property type="molecule type" value="Genomic_DNA"/>
</dbReference>
<organism evidence="2 3">
    <name type="scientific">Phialemonium thermophilum</name>
    <dbReference type="NCBI Taxonomy" id="223376"/>
    <lineage>
        <taxon>Eukaryota</taxon>
        <taxon>Fungi</taxon>
        <taxon>Dikarya</taxon>
        <taxon>Ascomycota</taxon>
        <taxon>Pezizomycotina</taxon>
        <taxon>Sordariomycetes</taxon>
        <taxon>Sordariomycetidae</taxon>
        <taxon>Cephalothecales</taxon>
        <taxon>Cephalothecaceae</taxon>
        <taxon>Phialemonium</taxon>
    </lineage>
</organism>
<dbReference type="InterPro" id="IPR039970">
    <property type="entry name" value="TF_Grauzone"/>
</dbReference>
<evidence type="ECO:0008006" key="4">
    <source>
        <dbReference type="Google" id="ProtNLM"/>
    </source>
</evidence>
<feature type="region of interest" description="Disordered" evidence="1">
    <location>
        <begin position="97"/>
        <end position="117"/>
    </location>
</feature>
<feature type="region of interest" description="Disordered" evidence="1">
    <location>
        <begin position="178"/>
        <end position="208"/>
    </location>
</feature>
<feature type="region of interest" description="Disordered" evidence="1">
    <location>
        <begin position="454"/>
        <end position="477"/>
    </location>
</feature>
<proteinExistence type="predicted"/>
<protein>
    <recommendedName>
        <fullName evidence="4">C2H2-type domain-containing protein</fullName>
    </recommendedName>
</protein>
<evidence type="ECO:0000313" key="3">
    <source>
        <dbReference type="Proteomes" id="UP001586593"/>
    </source>
</evidence>
<evidence type="ECO:0000256" key="1">
    <source>
        <dbReference type="SAM" id="MobiDB-lite"/>
    </source>
</evidence>
<feature type="compositionally biased region" description="Polar residues" evidence="1">
    <location>
        <begin position="107"/>
        <end position="117"/>
    </location>
</feature>
<comment type="caution">
    <text evidence="2">The sequence shown here is derived from an EMBL/GenBank/DDBJ whole genome shotgun (WGS) entry which is preliminary data.</text>
</comment>
<keyword evidence="3" id="KW-1185">Reference proteome</keyword>
<feature type="region of interest" description="Disordered" evidence="1">
    <location>
        <begin position="277"/>
        <end position="308"/>
    </location>
</feature>
<dbReference type="PANTHER" id="PTHR23225:SF2">
    <property type="entry name" value="AT09679P-RELATED"/>
    <property type="match status" value="1"/>
</dbReference>
<reference evidence="2 3" key="1">
    <citation type="journal article" date="2024" name="Commun. Biol.">
        <title>Comparative genomic analysis of thermophilic fungi reveals convergent evolutionary adaptations and gene losses.</title>
        <authorList>
            <person name="Steindorff A.S."/>
            <person name="Aguilar-Pontes M.V."/>
            <person name="Robinson A.J."/>
            <person name="Andreopoulos B."/>
            <person name="LaButti K."/>
            <person name="Kuo A."/>
            <person name="Mondo S."/>
            <person name="Riley R."/>
            <person name="Otillar R."/>
            <person name="Haridas S."/>
            <person name="Lipzen A."/>
            <person name="Grimwood J."/>
            <person name="Schmutz J."/>
            <person name="Clum A."/>
            <person name="Reid I.D."/>
            <person name="Moisan M.C."/>
            <person name="Butler G."/>
            <person name="Nguyen T.T.M."/>
            <person name="Dewar K."/>
            <person name="Conant G."/>
            <person name="Drula E."/>
            <person name="Henrissat B."/>
            <person name="Hansel C."/>
            <person name="Singer S."/>
            <person name="Hutchinson M.I."/>
            <person name="de Vries R.P."/>
            <person name="Natvig D.O."/>
            <person name="Powell A.J."/>
            <person name="Tsang A."/>
            <person name="Grigoriev I.V."/>
        </authorList>
    </citation>
    <scope>NUCLEOTIDE SEQUENCE [LARGE SCALE GENOMIC DNA]</scope>
    <source>
        <strain evidence="2 3">ATCC 24622</strain>
    </source>
</reference>
<sequence length="632" mass="69643">MDDKELNICLIQPTGWQELGRSSSPRKTTLAPQNPLEAVNPFDRYLSENERIPSLVSAGATFGNEPQWNFDRSKQQRSESHMTSSLFGFSVSSTNGDSLGEPLVDNHPTTPGNPKTPIDNQCLNLSVGNMTAEPHDSGAAFKAVSDNTIWCSSDNFSWDSSNQERELLLLDANSLHDPQSVSDPDDSTLGALGSFAPTPTGGNRSMTSNSVFFHDVQKASWKSPPDLGQEAAPCGPESNLRSGVWPLTETGPFSQQNNGDILCGVTLSPRVQMKPLLKQDRRPSKKRRLSSDVQHTAKTMSGEEQPGMRTAEEAAGMKSAAFPGCSQRNMATDRISDSSASAYWTSRAFASTKIATSASPFNVEDAKDVEHPTQFVCIFGFAGCASVFTRKADWKRHINTQHVVPLYWHCVEGNCAEKDDKSPWIGLPGVHRTKGNYFSRMDLFKAHVRRKSGRVSVTTPSDGNEERHRSYSKRKQKTNQKMVLNLDGDFQAALEKKAMRRRCALPQFMRCPAVSGCGQQFQGPKAWNQWLEHVAKHLISAAAGESLQLVFEGGPEQISPLVEWAATPDVGILRRTDDGRWELTFSHPKEKHPAQHGVRKRSLADAQRQGALDGMVVDSFSGQHDDCRAEDD</sequence>
<feature type="compositionally biased region" description="Basic and acidic residues" evidence="1">
    <location>
        <begin position="71"/>
        <end position="80"/>
    </location>
</feature>